<feature type="region of interest" description="Disordered" evidence="1">
    <location>
        <begin position="514"/>
        <end position="534"/>
    </location>
</feature>
<evidence type="ECO:0000313" key="5">
    <source>
        <dbReference type="Proteomes" id="UP000248330"/>
    </source>
</evidence>
<organism evidence="4 5">
    <name type="scientific">Sinimarinibacterium flocculans</name>
    <dbReference type="NCBI Taxonomy" id="985250"/>
    <lineage>
        <taxon>Bacteria</taxon>
        <taxon>Pseudomonadati</taxon>
        <taxon>Pseudomonadota</taxon>
        <taxon>Gammaproteobacteria</taxon>
        <taxon>Nevskiales</taxon>
        <taxon>Nevskiaceae</taxon>
        <taxon>Sinimarinibacterium</taxon>
    </lineage>
</organism>
<dbReference type="InterPro" id="IPR038607">
    <property type="entry name" value="PhoD-like_sf"/>
</dbReference>
<sequence length="534" mass="59711">MLPVLAGCGSSTAIGIDPRAGEAAFLHGVASGDPLSDRVILWTRVTPEGEGSLQVRYRVATDPAMTQVLIDERVFTDADRDYTVKVDPLGLQPGTTYYYQFEVGTTRSPVGRTRTLPVGAVDHLRLGMVSCSSLAHGWFNAYRLLAQRSDIDCVLHLGDYIYEYGNGEYGSARDYEPPTEILTLSDYRMRYAQYRRDEDLAELHRQHPMICIWDDHESANNAWVEGAENHTEGAEGNWLLRKAESIQAYFEWMPIRMVDTNDPQRIWRQFQFGDLLDLLMLDTRLYGRDEPLLLAVGGPRVNSPDRQLLGAPQQAWLTSRLNEASAQWKFIGQQIMFGQLRLLTLPEVELLGVPLTRELLAINGDQWDGYAAARQRVFDAIDAGQVENVVVLTGDIHSSWGIELYRDPGELVTLLNNITGNPLDLGLIKASAVEFVTPSVTSPGFPAATTPLLRTLFRAVDPHIQYFQGDRNGYVVLDINRDRCQCDWWYVDTIAERGGGESFGHALFSRSGENRLRRADAPSPARTDAPPLAP</sequence>
<protein>
    <submittedName>
        <fullName evidence="4">Alkaline phosphatase D</fullName>
    </submittedName>
</protein>
<dbReference type="CDD" id="cd07389">
    <property type="entry name" value="MPP_PhoD"/>
    <property type="match status" value="1"/>
</dbReference>
<comment type="caution">
    <text evidence="4">The sequence shown here is derived from an EMBL/GenBank/DDBJ whole genome shotgun (WGS) entry which is preliminary data.</text>
</comment>
<dbReference type="Pfam" id="PF09423">
    <property type="entry name" value="PhoD"/>
    <property type="match status" value="1"/>
</dbReference>
<proteinExistence type="predicted"/>
<dbReference type="Gene3D" id="2.60.40.380">
    <property type="entry name" value="Purple acid phosphatase-like, N-terminal"/>
    <property type="match status" value="1"/>
</dbReference>
<evidence type="ECO:0000259" key="2">
    <source>
        <dbReference type="Pfam" id="PF09423"/>
    </source>
</evidence>
<dbReference type="PANTHER" id="PTHR43606">
    <property type="entry name" value="PHOSPHATASE, PUTATIVE (AFU_ORTHOLOGUE AFUA_6G08710)-RELATED"/>
    <property type="match status" value="1"/>
</dbReference>
<dbReference type="SUPFAM" id="SSF56300">
    <property type="entry name" value="Metallo-dependent phosphatases"/>
    <property type="match status" value="1"/>
</dbReference>
<feature type="domain" description="PhoD-like phosphatase metallophosphatase" evidence="2">
    <location>
        <begin position="126"/>
        <end position="488"/>
    </location>
</feature>
<dbReference type="InterPro" id="IPR029052">
    <property type="entry name" value="Metallo-depent_PP-like"/>
</dbReference>
<gene>
    <name evidence="4" type="ORF">C8D93_11380</name>
</gene>
<dbReference type="Proteomes" id="UP000248330">
    <property type="component" value="Unassembled WGS sequence"/>
</dbReference>
<dbReference type="AlphaFoldDB" id="A0A318E1B3"/>
<keyword evidence="5" id="KW-1185">Reference proteome</keyword>
<name>A0A318E1B3_9GAMM</name>
<reference evidence="4 5" key="1">
    <citation type="submission" date="2018-04" db="EMBL/GenBank/DDBJ databases">
        <title>Genomic Encyclopedia of Type Strains, Phase IV (KMG-IV): sequencing the most valuable type-strain genomes for metagenomic binning, comparative biology and taxonomic classification.</title>
        <authorList>
            <person name="Goeker M."/>
        </authorList>
    </citation>
    <scope>NUCLEOTIDE SEQUENCE [LARGE SCALE GENOMIC DNA]</scope>
    <source>
        <strain evidence="4 5">DSM 104150</strain>
    </source>
</reference>
<evidence type="ECO:0000256" key="1">
    <source>
        <dbReference type="SAM" id="MobiDB-lite"/>
    </source>
</evidence>
<dbReference type="InterPro" id="IPR052900">
    <property type="entry name" value="Phospholipid_Metab_Enz"/>
</dbReference>
<dbReference type="Gene3D" id="3.60.21.70">
    <property type="entry name" value="PhoD-like phosphatase"/>
    <property type="match status" value="1"/>
</dbReference>
<evidence type="ECO:0000313" key="4">
    <source>
        <dbReference type="EMBL" id="PXV64286.1"/>
    </source>
</evidence>
<feature type="domain" description="Phospholipase D N-terminal" evidence="3">
    <location>
        <begin position="27"/>
        <end position="115"/>
    </location>
</feature>
<dbReference type="InterPro" id="IPR032093">
    <property type="entry name" value="PhoD_N"/>
</dbReference>
<evidence type="ECO:0000259" key="3">
    <source>
        <dbReference type="Pfam" id="PF16655"/>
    </source>
</evidence>
<dbReference type="EMBL" id="QICN01000013">
    <property type="protein sequence ID" value="PXV64286.1"/>
    <property type="molecule type" value="Genomic_DNA"/>
</dbReference>
<accession>A0A318E1B3</accession>
<dbReference type="PANTHER" id="PTHR43606:SF7">
    <property type="entry name" value="PHOSPHATASE, PUTATIVE (AFU_ORTHOLOGUE AFUA_6G08710)-RELATED"/>
    <property type="match status" value="1"/>
</dbReference>
<dbReference type="Pfam" id="PF16655">
    <property type="entry name" value="PhoD_N"/>
    <property type="match status" value="1"/>
</dbReference>
<dbReference type="InterPro" id="IPR018946">
    <property type="entry name" value="PhoD-like_MPP"/>
</dbReference>